<keyword evidence="1" id="KW-0812">Transmembrane</keyword>
<dbReference type="Proteomes" id="UP000177418">
    <property type="component" value="Unassembled WGS sequence"/>
</dbReference>
<accession>A0A1F7JCL1</accession>
<evidence type="ECO:0000313" key="3">
    <source>
        <dbReference type="Proteomes" id="UP000177418"/>
    </source>
</evidence>
<feature type="transmembrane region" description="Helical" evidence="1">
    <location>
        <begin position="89"/>
        <end position="104"/>
    </location>
</feature>
<organism evidence="2 3">
    <name type="scientific">Candidatus Roizmanbacteria bacterium RIFCSPLOWO2_02_FULL_36_11</name>
    <dbReference type="NCBI Taxonomy" id="1802071"/>
    <lineage>
        <taxon>Bacteria</taxon>
        <taxon>Candidatus Roizmaniibacteriota</taxon>
    </lineage>
</organism>
<evidence type="ECO:0000313" key="2">
    <source>
        <dbReference type="EMBL" id="OGK53348.1"/>
    </source>
</evidence>
<name>A0A1F7JCL1_9BACT</name>
<feature type="transmembrane region" description="Helical" evidence="1">
    <location>
        <begin position="16"/>
        <end position="33"/>
    </location>
</feature>
<dbReference type="AlphaFoldDB" id="A0A1F7JCL1"/>
<protein>
    <submittedName>
        <fullName evidence="2">Uncharacterized protein</fullName>
    </submittedName>
</protein>
<gene>
    <name evidence="2" type="ORF">A3H78_03535</name>
</gene>
<dbReference type="EMBL" id="MGAV01000021">
    <property type="protein sequence ID" value="OGK53348.1"/>
    <property type="molecule type" value="Genomic_DNA"/>
</dbReference>
<sequence length="106" mass="12369">MTAFFWNRRSLQKRKISSILINIIVIFITIFLFPPKDYVIISIVVLSITLLIFQMSLLFTTRKNSLLVSFTVFSLLLLKVLLILDYVNLIIVLSLVITISFFLREK</sequence>
<reference evidence="2 3" key="1">
    <citation type="journal article" date="2016" name="Nat. Commun.">
        <title>Thousands of microbial genomes shed light on interconnected biogeochemical processes in an aquifer system.</title>
        <authorList>
            <person name="Anantharaman K."/>
            <person name="Brown C.T."/>
            <person name="Hug L.A."/>
            <person name="Sharon I."/>
            <person name="Castelle C.J."/>
            <person name="Probst A.J."/>
            <person name="Thomas B.C."/>
            <person name="Singh A."/>
            <person name="Wilkins M.J."/>
            <person name="Karaoz U."/>
            <person name="Brodie E.L."/>
            <person name="Williams K.H."/>
            <person name="Hubbard S.S."/>
            <person name="Banfield J.F."/>
        </authorList>
    </citation>
    <scope>NUCLEOTIDE SEQUENCE [LARGE SCALE GENOMIC DNA]</scope>
</reference>
<evidence type="ECO:0000256" key="1">
    <source>
        <dbReference type="SAM" id="Phobius"/>
    </source>
</evidence>
<feature type="transmembrane region" description="Helical" evidence="1">
    <location>
        <begin position="39"/>
        <end position="59"/>
    </location>
</feature>
<proteinExistence type="predicted"/>
<keyword evidence="1" id="KW-1133">Transmembrane helix</keyword>
<keyword evidence="1" id="KW-0472">Membrane</keyword>
<comment type="caution">
    <text evidence="2">The sequence shown here is derived from an EMBL/GenBank/DDBJ whole genome shotgun (WGS) entry which is preliminary data.</text>
</comment>